<evidence type="ECO:0000313" key="2">
    <source>
        <dbReference type="EMBL" id="WDR01756.1"/>
    </source>
</evidence>
<keyword evidence="1" id="KW-0812">Transmembrane</keyword>
<feature type="transmembrane region" description="Helical" evidence="1">
    <location>
        <begin position="209"/>
        <end position="235"/>
    </location>
</feature>
<keyword evidence="1" id="KW-1133">Transmembrane helix</keyword>
<dbReference type="RefSeq" id="WP_282218166.1">
    <property type="nucleotide sequence ID" value="NZ_CP118246.1"/>
</dbReference>
<name>A0ABY7YKG8_9HYPH</name>
<reference evidence="2 3" key="1">
    <citation type="submission" date="2023-02" db="EMBL/GenBank/DDBJ databases">
        <title>Devosia algicola sp. nov., isolated from the phycosphere of marine algae.</title>
        <authorList>
            <person name="Kim J.M."/>
            <person name="Lee J.K."/>
            <person name="Choi B.J."/>
            <person name="Bayburt H."/>
            <person name="Jeon C.O."/>
        </authorList>
    </citation>
    <scope>NUCLEOTIDE SEQUENCE [LARGE SCALE GENOMIC DNA]</scope>
    <source>
        <strain evidence="2 3">G20-9</strain>
    </source>
</reference>
<organism evidence="2 3">
    <name type="scientific">Devosia algicola</name>
    <dbReference type="NCBI Taxonomy" id="3026418"/>
    <lineage>
        <taxon>Bacteria</taxon>
        <taxon>Pseudomonadati</taxon>
        <taxon>Pseudomonadota</taxon>
        <taxon>Alphaproteobacteria</taxon>
        <taxon>Hyphomicrobiales</taxon>
        <taxon>Devosiaceae</taxon>
        <taxon>Devosia</taxon>
    </lineage>
</organism>
<evidence type="ECO:0000313" key="3">
    <source>
        <dbReference type="Proteomes" id="UP001220530"/>
    </source>
</evidence>
<dbReference type="EMBL" id="CP118246">
    <property type="protein sequence ID" value="WDR01756.1"/>
    <property type="molecule type" value="Genomic_DNA"/>
</dbReference>
<feature type="transmembrane region" description="Helical" evidence="1">
    <location>
        <begin position="14"/>
        <end position="35"/>
    </location>
</feature>
<feature type="transmembrane region" description="Helical" evidence="1">
    <location>
        <begin position="181"/>
        <end position="202"/>
    </location>
</feature>
<keyword evidence="3" id="KW-1185">Reference proteome</keyword>
<evidence type="ECO:0000256" key="1">
    <source>
        <dbReference type="SAM" id="Phobius"/>
    </source>
</evidence>
<protein>
    <submittedName>
        <fullName evidence="2">Uncharacterized protein</fullName>
    </submittedName>
</protein>
<feature type="transmembrane region" description="Helical" evidence="1">
    <location>
        <begin position="140"/>
        <end position="156"/>
    </location>
</feature>
<feature type="transmembrane region" description="Helical" evidence="1">
    <location>
        <begin position="111"/>
        <end position="128"/>
    </location>
</feature>
<proteinExistence type="predicted"/>
<keyword evidence="1" id="KW-0472">Membrane</keyword>
<feature type="transmembrane region" description="Helical" evidence="1">
    <location>
        <begin position="87"/>
        <end position="105"/>
    </location>
</feature>
<feature type="transmembrane region" description="Helical" evidence="1">
    <location>
        <begin position="47"/>
        <end position="67"/>
    </location>
</feature>
<dbReference type="Proteomes" id="UP001220530">
    <property type="component" value="Chromosome"/>
</dbReference>
<sequence>MLLGAHQLARQRRVGVYLAWWAVLYAAADGCFELLRGGSGSFGPARLLAGVLAVALVVVAALTAQRLLAKRAATIAMPPPMSPRRRLLWAVLFAAIGVIYGATLLSQGGPVPVIVIIGSMIGGMIGWLKTTSRAPADPAHALPLFALMLALFYVHVGEETLTNFSGMIATITGVDWNNHDFMQLITLSGPIVWFFAAWSLWMRQPLGNFVFWFLIVGMILGEPTHILVFPVIAMAKFGIGYEYFSGMYTSLFPMIPAILALVMIIRDHRQSKVAGPA</sequence>
<gene>
    <name evidence="2" type="ORF">PSQ19_13545</name>
</gene>
<feature type="transmembrane region" description="Helical" evidence="1">
    <location>
        <begin position="247"/>
        <end position="265"/>
    </location>
</feature>
<accession>A0ABY7YKG8</accession>